<dbReference type="Pfam" id="PF13648">
    <property type="entry name" value="Lipocalin_4"/>
    <property type="match status" value="1"/>
</dbReference>
<evidence type="ECO:0000256" key="1">
    <source>
        <dbReference type="SAM" id="SignalP"/>
    </source>
</evidence>
<dbReference type="OrthoDB" id="1121756at2"/>
<accession>A0A1I6GYP2</accession>
<evidence type="ECO:0000313" key="3">
    <source>
        <dbReference type="EMBL" id="SFR47352.1"/>
    </source>
</evidence>
<feature type="signal peptide" evidence="1">
    <location>
        <begin position="1"/>
        <end position="22"/>
    </location>
</feature>
<dbReference type="STRING" id="400055.SAMN04490243_1914"/>
<evidence type="ECO:0000313" key="4">
    <source>
        <dbReference type="Proteomes" id="UP000199534"/>
    </source>
</evidence>
<dbReference type="PROSITE" id="PS51257">
    <property type="entry name" value="PROKAR_LIPOPROTEIN"/>
    <property type="match status" value="1"/>
</dbReference>
<evidence type="ECO:0000259" key="2">
    <source>
        <dbReference type="Pfam" id="PF13648"/>
    </source>
</evidence>
<organism evidence="3 4">
    <name type="scientific">Robiginitalea myxolifaciens</name>
    <dbReference type="NCBI Taxonomy" id="400055"/>
    <lineage>
        <taxon>Bacteria</taxon>
        <taxon>Pseudomonadati</taxon>
        <taxon>Bacteroidota</taxon>
        <taxon>Flavobacteriia</taxon>
        <taxon>Flavobacteriales</taxon>
        <taxon>Flavobacteriaceae</taxon>
        <taxon>Robiginitalea</taxon>
    </lineage>
</organism>
<sequence length="160" mass="18273">MNRAIMLMAGIMLLLTSCSISKDVRAQRNLLSGTWTLTDITYENNQGSFDALLFGDANAICFEDSQWFFRDNNSTGRYTIKQGSLCQGGDRFFRWSIQSPEANYKSRFQFKFIDEKLKDITGQGYSLVIESLSASEMKMASNVQVDGEPIRIIYHYTKNQ</sequence>
<protein>
    <submittedName>
        <fullName evidence="3">Lipocalin-like domain-containing protein</fullName>
    </submittedName>
</protein>
<keyword evidence="1" id="KW-0732">Signal</keyword>
<proteinExistence type="predicted"/>
<dbReference type="InterPro" id="IPR024311">
    <property type="entry name" value="Lipocalin-like"/>
</dbReference>
<name>A0A1I6GYP2_9FLAO</name>
<dbReference type="Proteomes" id="UP000199534">
    <property type="component" value="Unassembled WGS sequence"/>
</dbReference>
<dbReference type="RefSeq" id="WP_092982377.1">
    <property type="nucleotide sequence ID" value="NZ_FOYQ01000002.1"/>
</dbReference>
<feature type="domain" description="Lipocalin-like" evidence="2">
    <location>
        <begin position="31"/>
        <end position="138"/>
    </location>
</feature>
<reference evidence="3 4" key="1">
    <citation type="submission" date="2016-10" db="EMBL/GenBank/DDBJ databases">
        <authorList>
            <person name="de Groot N.N."/>
        </authorList>
    </citation>
    <scope>NUCLEOTIDE SEQUENCE [LARGE SCALE GENOMIC DNA]</scope>
    <source>
        <strain evidence="3 4">DSM 21019</strain>
    </source>
</reference>
<keyword evidence="4" id="KW-1185">Reference proteome</keyword>
<dbReference type="EMBL" id="FOYQ01000002">
    <property type="protein sequence ID" value="SFR47352.1"/>
    <property type="molecule type" value="Genomic_DNA"/>
</dbReference>
<gene>
    <name evidence="3" type="ORF">SAMN04490243_1914</name>
</gene>
<feature type="chain" id="PRO_5011556093" evidence="1">
    <location>
        <begin position="23"/>
        <end position="160"/>
    </location>
</feature>
<dbReference type="AlphaFoldDB" id="A0A1I6GYP2"/>